<sequence>MSRQALSRPARDVVRPGSTAQRGAAAVRAAAEPGSRAAARSLPFHPLADLFPLINGAEFEELVDSIRAGGLNHPIVLLDGMILDGRNRYRALARLVGEGDLCGADLDPATSAAFVGFDPRHFRKAVIDRGPLRFVIDENLRRRHLSESQRAMLAARIATFGEGRPPAVPRDPSAADTPPIGGV</sequence>
<dbReference type="Gene3D" id="3.90.1530.10">
    <property type="entry name" value="Conserved hypothetical protein from pyrococcus furiosus pfu- 392566-001, ParB domain"/>
    <property type="match status" value="1"/>
</dbReference>
<evidence type="ECO:0000256" key="1">
    <source>
        <dbReference type="SAM" id="MobiDB-lite"/>
    </source>
</evidence>
<name>A0A327KJI4_9BRAD</name>
<gene>
    <name evidence="2" type="ORF">CH341_28155</name>
</gene>
<dbReference type="Proteomes" id="UP000249130">
    <property type="component" value="Unassembled WGS sequence"/>
</dbReference>
<organism evidence="2 3">
    <name type="scientific">Rhodoplanes roseus</name>
    <dbReference type="NCBI Taxonomy" id="29409"/>
    <lineage>
        <taxon>Bacteria</taxon>
        <taxon>Pseudomonadati</taxon>
        <taxon>Pseudomonadota</taxon>
        <taxon>Alphaproteobacteria</taxon>
        <taxon>Hyphomicrobiales</taxon>
        <taxon>Nitrobacteraceae</taxon>
        <taxon>Rhodoplanes</taxon>
    </lineage>
</organism>
<evidence type="ECO:0008006" key="4">
    <source>
        <dbReference type="Google" id="ProtNLM"/>
    </source>
</evidence>
<proteinExistence type="predicted"/>
<dbReference type="AlphaFoldDB" id="A0A327KJI4"/>
<evidence type="ECO:0000313" key="2">
    <source>
        <dbReference type="EMBL" id="RAI38276.1"/>
    </source>
</evidence>
<dbReference type="SUPFAM" id="SSF110849">
    <property type="entry name" value="ParB/Sulfiredoxin"/>
    <property type="match status" value="1"/>
</dbReference>
<dbReference type="EMBL" id="NPEX01000373">
    <property type="protein sequence ID" value="RAI38276.1"/>
    <property type="molecule type" value="Genomic_DNA"/>
</dbReference>
<comment type="caution">
    <text evidence="2">The sequence shown here is derived from an EMBL/GenBank/DDBJ whole genome shotgun (WGS) entry which is preliminary data.</text>
</comment>
<feature type="region of interest" description="Disordered" evidence="1">
    <location>
        <begin position="162"/>
        <end position="183"/>
    </location>
</feature>
<protein>
    <recommendedName>
        <fullName evidence="4">ParB/Sulfiredoxin domain-containing protein</fullName>
    </recommendedName>
</protein>
<keyword evidence="3" id="KW-1185">Reference proteome</keyword>
<reference evidence="2 3" key="1">
    <citation type="submission" date="2017-07" db="EMBL/GenBank/DDBJ databases">
        <title>Draft Genome Sequences of Select Purple Nonsulfur Bacteria.</title>
        <authorList>
            <person name="Lasarre B."/>
            <person name="Mckinlay J.B."/>
        </authorList>
    </citation>
    <scope>NUCLEOTIDE SEQUENCE [LARGE SCALE GENOMIC DNA]</scope>
    <source>
        <strain evidence="2 3">DSM 5909</strain>
    </source>
</reference>
<accession>A0A327KJI4</accession>
<evidence type="ECO:0000313" key="3">
    <source>
        <dbReference type="Proteomes" id="UP000249130"/>
    </source>
</evidence>
<feature type="non-terminal residue" evidence="2">
    <location>
        <position position="183"/>
    </location>
</feature>
<dbReference type="InterPro" id="IPR036086">
    <property type="entry name" value="ParB/Sulfiredoxin_sf"/>
</dbReference>